<reference evidence="10 11" key="1">
    <citation type="journal article" date="2024" name="G3 (Bethesda)">
        <title>Genome assembly of Hibiscus sabdariffa L. provides insights into metabolisms of medicinal natural products.</title>
        <authorList>
            <person name="Kim T."/>
        </authorList>
    </citation>
    <scope>NUCLEOTIDE SEQUENCE [LARGE SCALE GENOMIC DNA]</scope>
    <source>
        <strain evidence="10">TK-2024</strain>
        <tissue evidence="10">Old leaves</tissue>
    </source>
</reference>
<keyword evidence="5" id="KW-0805">Transcription regulation</keyword>
<gene>
    <name evidence="10" type="ORF">V6N12_048395</name>
</gene>
<organism evidence="10 11">
    <name type="scientific">Hibiscus sabdariffa</name>
    <name type="common">roselle</name>
    <dbReference type="NCBI Taxonomy" id="183260"/>
    <lineage>
        <taxon>Eukaryota</taxon>
        <taxon>Viridiplantae</taxon>
        <taxon>Streptophyta</taxon>
        <taxon>Embryophyta</taxon>
        <taxon>Tracheophyta</taxon>
        <taxon>Spermatophyta</taxon>
        <taxon>Magnoliopsida</taxon>
        <taxon>eudicotyledons</taxon>
        <taxon>Gunneridae</taxon>
        <taxon>Pentapetalae</taxon>
        <taxon>rosids</taxon>
        <taxon>malvids</taxon>
        <taxon>Malvales</taxon>
        <taxon>Malvaceae</taxon>
        <taxon>Malvoideae</taxon>
        <taxon>Hibiscus</taxon>
    </lineage>
</organism>
<dbReference type="Proteomes" id="UP001472677">
    <property type="component" value="Unassembled WGS sequence"/>
</dbReference>
<feature type="compositionally biased region" description="Basic and acidic residues" evidence="8">
    <location>
        <begin position="173"/>
        <end position="189"/>
    </location>
</feature>
<dbReference type="PANTHER" id="PTHR45988:SF1">
    <property type="entry name" value="ZINC FINGER PROTEIN AZF2"/>
    <property type="match status" value="1"/>
</dbReference>
<feature type="region of interest" description="Disordered" evidence="8">
    <location>
        <begin position="82"/>
        <end position="110"/>
    </location>
</feature>
<evidence type="ECO:0000259" key="9">
    <source>
        <dbReference type="PROSITE" id="PS50157"/>
    </source>
</evidence>
<dbReference type="EMBL" id="JBBPBM010000013">
    <property type="protein sequence ID" value="KAK8561321.1"/>
    <property type="molecule type" value="Genomic_DNA"/>
</dbReference>
<dbReference type="PROSITE" id="PS50157">
    <property type="entry name" value="ZINC_FINGER_C2H2_2"/>
    <property type="match status" value="2"/>
</dbReference>
<proteinExistence type="predicted"/>
<dbReference type="Gene3D" id="3.30.160.60">
    <property type="entry name" value="Classic Zinc Finger"/>
    <property type="match status" value="1"/>
</dbReference>
<feature type="compositionally biased region" description="Polar residues" evidence="8">
    <location>
        <begin position="1"/>
        <end position="16"/>
    </location>
</feature>
<evidence type="ECO:0000256" key="5">
    <source>
        <dbReference type="ARBA" id="ARBA00023015"/>
    </source>
</evidence>
<dbReference type="SUPFAM" id="SSF57667">
    <property type="entry name" value="beta-beta-alpha zinc fingers"/>
    <property type="match status" value="1"/>
</dbReference>
<feature type="region of interest" description="Disordered" evidence="8">
    <location>
        <begin position="167"/>
        <end position="189"/>
    </location>
</feature>
<dbReference type="Pfam" id="PF13912">
    <property type="entry name" value="zf-C2H2_6"/>
    <property type="match status" value="2"/>
</dbReference>
<feature type="domain" description="C2H2-type" evidence="9">
    <location>
        <begin position="112"/>
        <end position="139"/>
    </location>
</feature>
<evidence type="ECO:0000313" key="11">
    <source>
        <dbReference type="Proteomes" id="UP001472677"/>
    </source>
</evidence>
<dbReference type="SMART" id="SM00355">
    <property type="entry name" value="ZnF_C2H2"/>
    <property type="match status" value="2"/>
</dbReference>
<feature type="region of interest" description="Disordered" evidence="8">
    <location>
        <begin position="1"/>
        <end position="22"/>
    </location>
</feature>
<feature type="compositionally biased region" description="Low complexity" evidence="8">
    <location>
        <begin position="94"/>
        <end position="103"/>
    </location>
</feature>
<name>A0ABR2EHK3_9ROSI</name>
<keyword evidence="11" id="KW-1185">Reference proteome</keyword>
<evidence type="ECO:0000256" key="3">
    <source>
        <dbReference type="ARBA" id="ARBA00022771"/>
    </source>
</evidence>
<evidence type="ECO:0000256" key="2">
    <source>
        <dbReference type="ARBA" id="ARBA00022737"/>
    </source>
</evidence>
<dbReference type="PANTHER" id="PTHR45988">
    <property type="entry name" value="C2H2 TYPE ZINC FINGER TRANSCRIPTION FACTOR FAMILY-RELATED"/>
    <property type="match status" value="1"/>
</dbReference>
<protein>
    <recommendedName>
        <fullName evidence="9">C2H2-type domain-containing protein</fullName>
    </recommendedName>
</protein>
<sequence>MAAPSSNEYVDVSSSKRPMVDDEEEEECLALCLITLARGDGVDVDVRRVSTSSSVPEPASMASKLVYRCSVCNKGFPSYQALGGHKASHRKPSSTDGGDPSSGAARGSGKAHECGICHKTFPTGQALGGHKRRHNGNKSGSVSGLTPLDGGGALSKRRRVSFDFDLNLPAFSDSHEENKDGRLSHSCRD</sequence>
<dbReference type="InterPro" id="IPR044653">
    <property type="entry name" value="AZF1/2/3-like"/>
</dbReference>
<feature type="domain" description="C2H2-type" evidence="9">
    <location>
        <begin position="67"/>
        <end position="94"/>
    </location>
</feature>
<keyword evidence="6" id="KW-0804">Transcription</keyword>
<keyword evidence="3 7" id="KW-0863">Zinc-finger</keyword>
<comment type="caution">
    <text evidence="10">The sequence shown here is derived from an EMBL/GenBank/DDBJ whole genome shotgun (WGS) entry which is preliminary data.</text>
</comment>
<dbReference type="InterPro" id="IPR013087">
    <property type="entry name" value="Znf_C2H2_type"/>
</dbReference>
<accession>A0ABR2EHK3</accession>
<evidence type="ECO:0000256" key="4">
    <source>
        <dbReference type="ARBA" id="ARBA00022833"/>
    </source>
</evidence>
<evidence type="ECO:0000256" key="7">
    <source>
        <dbReference type="PROSITE-ProRule" id="PRU00042"/>
    </source>
</evidence>
<dbReference type="InterPro" id="IPR036236">
    <property type="entry name" value="Znf_C2H2_sf"/>
</dbReference>
<evidence type="ECO:0000256" key="1">
    <source>
        <dbReference type="ARBA" id="ARBA00022723"/>
    </source>
</evidence>
<keyword evidence="1" id="KW-0479">Metal-binding</keyword>
<dbReference type="PROSITE" id="PS00028">
    <property type="entry name" value="ZINC_FINGER_C2H2_1"/>
    <property type="match status" value="2"/>
</dbReference>
<evidence type="ECO:0000256" key="6">
    <source>
        <dbReference type="ARBA" id="ARBA00023163"/>
    </source>
</evidence>
<feature type="region of interest" description="Disordered" evidence="8">
    <location>
        <begin position="125"/>
        <end position="152"/>
    </location>
</feature>
<keyword evidence="4" id="KW-0862">Zinc</keyword>
<keyword evidence="2" id="KW-0677">Repeat</keyword>
<evidence type="ECO:0000256" key="8">
    <source>
        <dbReference type="SAM" id="MobiDB-lite"/>
    </source>
</evidence>
<evidence type="ECO:0000313" key="10">
    <source>
        <dbReference type="EMBL" id="KAK8561321.1"/>
    </source>
</evidence>